<gene>
    <name evidence="1" type="ORF">BOLFYP28_04215</name>
</gene>
<dbReference type="AlphaFoldDB" id="A0A6N2XF41"/>
<accession>A0A6N2XF41</accession>
<protein>
    <submittedName>
        <fullName evidence="1">Uncharacterized protein</fullName>
    </submittedName>
</protein>
<dbReference type="EMBL" id="CACRTD010000068">
    <property type="protein sequence ID" value="VYT52356.1"/>
    <property type="molecule type" value="Genomic_DNA"/>
</dbReference>
<evidence type="ECO:0000313" key="1">
    <source>
        <dbReference type="EMBL" id="VYT52356.1"/>
    </source>
</evidence>
<reference evidence="1" key="1">
    <citation type="submission" date="2019-11" db="EMBL/GenBank/DDBJ databases">
        <authorList>
            <person name="Feng L."/>
        </authorList>
    </citation>
    <scope>NUCLEOTIDE SEQUENCE</scope>
    <source>
        <strain evidence="1">BovatusLFYP28</strain>
    </source>
</reference>
<name>A0A6N2XF41_BACOV</name>
<organism evidence="1">
    <name type="scientific">Bacteroides ovatus</name>
    <dbReference type="NCBI Taxonomy" id="28116"/>
    <lineage>
        <taxon>Bacteria</taxon>
        <taxon>Pseudomonadati</taxon>
        <taxon>Bacteroidota</taxon>
        <taxon>Bacteroidia</taxon>
        <taxon>Bacteroidales</taxon>
        <taxon>Bacteroidaceae</taxon>
        <taxon>Bacteroides</taxon>
    </lineage>
</organism>
<proteinExistence type="predicted"/>
<dbReference type="RefSeq" id="WP_258898008.1">
    <property type="nucleotide sequence ID" value="NZ_CACRTD010000068.1"/>
</dbReference>
<sequence length="120" mass="14008">MKKQVTVTKENREFLEKAFKVSSVMIWKALTFESDTDLARRIRKLAVERGGIEMCFCPVLETMHDSDGYMRQYLPNGVMLEFNKNDGNGSVFFKGKEVRHYDRVMVSEIKFIQGWAMTLK</sequence>